<organism evidence="1 2">
    <name type="scientific">Saprolegnia parasitica (strain CBS 223.65)</name>
    <dbReference type="NCBI Taxonomy" id="695850"/>
    <lineage>
        <taxon>Eukaryota</taxon>
        <taxon>Sar</taxon>
        <taxon>Stramenopiles</taxon>
        <taxon>Oomycota</taxon>
        <taxon>Saprolegniomycetes</taxon>
        <taxon>Saprolegniales</taxon>
        <taxon>Saprolegniaceae</taxon>
        <taxon>Saprolegnia</taxon>
    </lineage>
</organism>
<dbReference type="KEGG" id="spar:SPRG_20250"/>
<dbReference type="RefSeq" id="XP_012201236.1">
    <property type="nucleotide sequence ID" value="XM_012345846.1"/>
</dbReference>
<gene>
    <name evidence="1" type="ORF">SPRG_20250</name>
</gene>
<proteinExistence type="predicted"/>
<dbReference type="GeneID" id="24141444"/>
<dbReference type="AlphaFoldDB" id="A0A067CMP8"/>
<name>A0A067CMP8_SAPPC</name>
<dbReference type="VEuPathDB" id="FungiDB:SPRG_20250"/>
<reference evidence="1 2" key="1">
    <citation type="journal article" date="2013" name="PLoS Genet.">
        <title>Distinctive expansion of potential virulence genes in the genome of the oomycete fish pathogen Saprolegnia parasitica.</title>
        <authorList>
            <person name="Jiang R.H."/>
            <person name="de Bruijn I."/>
            <person name="Haas B.J."/>
            <person name="Belmonte R."/>
            <person name="Lobach L."/>
            <person name="Christie J."/>
            <person name="van den Ackerveken G."/>
            <person name="Bottin A."/>
            <person name="Bulone V."/>
            <person name="Diaz-Moreno S.M."/>
            <person name="Dumas B."/>
            <person name="Fan L."/>
            <person name="Gaulin E."/>
            <person name="Govers F."/>
            <person name="Grenville-Briggs L.J."/>
            <person name="Horner N.R."/>
            <person name="Levin J.Z."/>
            <person name="Mammella M."/>
            <person name="Meijer H.J."/>
            <person name="Morris P."/>
            <person name="Nusbaum C."/>
            <person name="Oome S."/>
            <person name="Phillips A.J."/>
            <person name="van Rooyen D."/>
            <person name="Rzeszutek E."/>
            <person name="Saraiva M."/>
            <person name="Secombes C.J."/>
            <person name="Seidl M.F."/>
            <person name="Snel B."/>
            <person name="Stassen J.H."/>
            <person name="Sykes S."/>
            <person name="Tripathy S."/>
            <person name="van den Berg H."/>
            <person name="Vega-Arreguin J.C."/>
            <person name="Wawra S."/>
            <person name="Young S.K."/>
            <person name="Zeng Q."/>
            <person name="Dieguez-Uribeondo J."/>
            <person name="Russ C."/>
            <person name="Tyler B.M."/>
            <person name="van West P."/>
        </authorList>
    </citation>
    <scope>NUCLEOTIDE SEQUENCE [LARGE SCALE GENOMIC DNA]</scope>
    <source>
        <strain evidence="1 2">CBS 223.65</strain>
    </source>
</reference>
<evidence type="ECO:0000313" key="2">
    <source>
        <dbReference type="Proteomes" id="UP000030745"/>
    </source>
</evidence>
<sequence length="94" mass="10368">MASTKSQGASIYDSARTSMKRALDDDADAANVDDVAALFDDLEAHEYKRARVAKLRHLHMQDTRDAKVVDDVSDYFSSLLDDAPDADTTPQVHV</sequence>
<protein>
    <submittedName>
        <fullName evidence="1">Uncharacterized protein</fullName>
    </submittedName>
</protein>
<dbReference type="EMBL" id="KK583213">
    <property type="protein sequence ID" value="KDO28092.1"/>
    <property type="molecule type" value="Genomic_DNA"/>
</dbReference>
<keyword evidence="2" id="KW-1185">Reference proteome</keyword>
<accession>A0A067CMP8</accession>
<dbReference type="OrthoDB" id="10616747at2759"/>
<dbReference type="Proteomes" id="UP000030745">
    <property type="component" value="Unassembled WGS sequence"/>
</dbReference>
<evidence type="ECO:0000313" key="1">
    <source>
        <dbReference type="EMBL" id="KDO28092.1"/>
    </source>
</evidence>